<evidence type="ECO:0000259" key="1">
    <source>
        <dbReference type="Pfam" id="PF00148"/>
    </source>
</evidence>
<sequence>MRQSYRIIPIYTSDVSGVCSALYELGGMTVMHDPSGCNSTYNTHDEIRWYDQDSLIYISGLTEIDAIMGNDEKFLDDIKEAARELHPKFIALAGSPIPYMNGTDFPALAQVLEEETGIPAFAVPTNGMHDYVYGAGIALEEIAKRFTGEKTGRIQARTVNLLGVTPLDFGPVSHVEVLKENLKACGWKVLSTWAMGDELDAFLQAGEAEVNLVVSSVGLRAAKVLEEKFGTPYVVGTPIGSYTERIAKALEEKEQIPYRKDRMQGEIEEIMEQKGNRNPASGEEIKKPEAAGRQKKVTLIGEPVTMESLAAGIGEPVTMESLAAGIEQKYGCPVEVLCPLEKTEGLLCRQDRWICGEEEMEEALKDAEIIVADPLYQPICPKHCMFYELPHIAFSGRIYLKRLPVLGQLI</sequence>
<name>A0A849XQ56_9FIRM</name>
<dbReference type="InterPro" id="IPR049939">
    <property type="entry name" value="NifE-like"/>
</dbReference>
<organism evidence="2 3">
    <name type="scientific">Coprococcus comes</name>
    <dbReference type="NCBI Taxonomy" id="410072"/>
    <lineage>
        <taxon>Bacteria</taxon>
        <taxon>Bacillati</taxon>
        <taxon>Bacillota</taxon>
        <taxon>Clostridia</taxon>
        <taxon>Lachnospirales</taxon>
        <taxon>Lachnospiraceae</taxon>
        <taxon>Coprococcus</taxon>
    </lineage>
</organism>
<comment type="caution">
    <text evidence="2">The sequence shown here is derived from an EMBL/GenBank/DDBJ whole genome shotgun (WGS) entry which is preliminary data.</text>
</comment>
<protein>
    <submittedName>
        <fullName evidence="2">Oxidoreductase</fullName>
    </submittedName>
</protein>
<feature type="domain" description="Nitrogenase/oxidoreductase component 1" evidence="1">
    <location>
        <begin position="28"/>
        <end position="271"/>
    </location>
</feature>
<dbReference type="GO" id="GO:0016491">
    <property type="term" value="F:oxidoreductase activity"/>
    <property type="evidence" value="ECO:0007669"/>
    <property type="project" value="InterPro"/>
</dbReference>
<reference evidence="2 3" key="2">
    <citation type="submission" date="2020-07" db="EMBL/GenBank/DDBJ databases">
        <title>Bacterial metabolism rescues the inhibition of intestinal drug absorption by food and drug additives.</title>
        <authorList>
            <person name="Zou L."/>
            <person name="Spanogiannopoulos P."/>
            <person name="Chien H.-C."/>
            <person name="Pieper L.M."/>
            <person name="Cai W."/>
            <person name="Khuri N."/>
            <person name="Pottel J."/>
            <person name="Vora B."/>
            <person name="Ni Z."/>
            <person name="Tsakalozou E."/>
            <person name="Zhang W."/>
            <person name="Shoichet B.K."/>
            <person name="Giacomini K.M."/>
            <person name="Turnbaugh P.J."/>
        </authorList>
    </citation>
    <scope>NUCLEOTIDE SEQUENCE [LARGE SCALE GENOMIC DNA]</scope>
    <source>
        <strain evidence="2 3">F22</strain>
    </source>
</reference>
<dbReference type="Proteomes" id="UP000554488">
    <property type="component" value="Unassembled WGS sequence"/>
</dbReference>
<evidence type="ECO:0000313" key="3">
    <source>
        <dbReference type="Proteomes" id="UP000554488"/>
    </source>
</evidence>
<dbReference type="SUPFAM" id="SSF53807">
    <property type="entry name" value="Helical backbone' metal receptor"/>
    <property type="match status" value="1"/>
</dbReference>
<gene>
    <name evidence="2" type="ORF">HUU93_08025</name>
</gene>
<dbReference type="PANTHER" id="PTHR42956">
    <property type="entry name" value="NITROGENASE IRON-MOLYBDENUM COFACTOR BIOSYNTHESIS PROTEIN NIFE"/>
    <property type="match status" value="1"/>
</dbReference>
<evidence type="ECO:0000313" key="2">
    <source>
        <dbReference type="EMBL" id="NUN86541.1"/>
    </source>
</evidence>
<dbReference type="InterPro" id="IPR000510">
    <property type="entry name" value="Nase/OxRdtase_comp1"/>
</dbReference>
<dbReference type="RefSeq" id="WP_175305718.1">
    <property type="nucleotide sequence ID" value="NZ_JABWDC010000025.1"/>
</dbReference>
<dbReference type="Pfam" id="PF00148">
    <property type="entry name" value="Oxidored_nitro"/>
    <property type="match status" value="1"/>
</dbReference>
<reference evidence="2 3" key="1">
    <citation type="submission" date="2020-04" db="EMBL/GenBank/DDBJ databases">
        <authorList>
            <person name="Pieper L."/>
        </authorList>
    </citation>
    <scope>NUCLEOTIDE SEQUENCE [LARGE SCALE GENOMIC DNA]</scope>
    <source>
        <strain evidence="2 3">F22</strain>
    </source>
</reference>
<proteinExistence type="predicted"/>
<dbReference type="Gene3D" id="3.40.50.1980">
    <property type="entry name" value="Nitrogenase molybdenum iron protein domain"/>
    <property type="match status" value="2"/>
</dbReference>
<dbReference type="PANTHER" id="PTHR42956:SF1">
    <property type="entry name" value="NITROGENASE IRON-MOLYBDENUM COFACTOR BIOSYNTHESIS PROTEIN NIFE"/>
    <property type="match status" value="1"/>
</dbReference>
<dbReference type="EMBL" id="JABWDC010000025">
    <property type="protein sequence ID" value="NUN86541.1"/>
    <property type="molecule type" value="Genomic_DNA"/>
</dbReference>
<accession>A0A849XQ56</accession>
<dbReference type="AlphaFoldDB" id="A0A849XQ56"/>